<feature type="domain" description="EGF-like" evidence="2">
    <location>
        <begin position="126"/>
        <end position="158"/>
    </location>
</feature>
<dbReference type="InterPro" id="IPR001024">
    <property type="entry name" value="PLAT/LH2_dom"/>
</dbReference>
<feature type="disulfide bond" evidence="1">
    <location>
        <begin position="148"/>
        <end position="157"/>
    </location>
</feature>
<evidence type="ECO:0000313" key="3">
    <source>
        <dbReference type="EMBL" id="KAH3798949.1"/>
    </source>
</evidence>
<comment type="caution">
    <text evidence="1">Lacks conserved residue(s) required for the propagation of feature annotation.</text>
</comment>
<name>A0A9D4J7F9_DREPO</name>
<organism evidence="3 4">
    <name type="scientific">Dreissena polymorpha</name>
    <name type="common">Zebra mussel</name>
    <name type="synonym">Mytilus polymorpha</name>
    <dbReference type="NCBI Taxonomy" id="45954"/>
    <lineage>
        <taxon>Eukaryota</taxon>
        <taxon>Metazoa</taxon>
        <taxon>Spiralia</taxon>
        <taxon>Lophotrochozoa</taxon>
        <taxon>Mollusca</taxon>
        <taxon>Bivalvia</taxon>
        <taxon>Autobranchia</taxon>
        <taxon>Heteroconchia</taxon>
        <taxon>Euheterodonta</taxon>
        <taxon>Imparidentia</taxon>
        <taxon>Neoheterodontei</taxon>
        <taxon>Myida</taxon>
        <taxon>Dreissenoidea</taxon>
        <taxon>Dreissenidae</taxon>
        <taxon>Dreissena</taxon>
    </lineage>
</organism>
<gene>
    <name evidence="3" type="ORF">DPMN_152553</name>
</gene>
<proteinExistence type="predicted"/>
<keyword evidence="1" id="KW-0245">EGF-like domain</keyword>
<dbReference type="Pfam" id="PF01477">
    <property type="entry name" value="PLAT"/>
    <property type="match status" value="1"/>
</dbReference>
<keyword evidence="4" id="KW-1185">Reference proteome</keyword>
<dbReference type="Proteomes" id="UP000828390">
    <property type="component" value="Unassembled WGS sequence"/>
</dbReference>
<dbReference type="PROSITE" id="PS50026">
    <property type="entry name" value="EGF_3"/>
    <property type="match status" value="1"/>
</dbReference>
<reference evidence="3" key="2">
    <citation type="submission" date="2020-11" db="EMBL/GenBank/DDBJ databases">
        <authorList>
            <person name="McCartney M.A."/>
            <person name="Auch B."/>
            <person name="Kono T."/>
            <person name="Mallez S."/>
            <person name="Becker A."/>
            <person name="Gohl D.M."/>
            <person name="Silverstein K.A.T."/>
            <person name="Koren S."/>
            <person name="Bechman K.B."/>
            <person name="Herman A."/>
            <person name="Abrahante J.E."/>
            <person name="Garbe J."/>
        </authorList>
    </citation>
    <scope>NUCLEOTIDE SEQUENCE</scope>
    <source>
        <strain evidence="3">Duluth1</strain>
        <tissue evidence="3">Whole animal</tissue>
    </source>
</reference>
<feature type="disulfide bond" evidence="1">
    <location>
        <begin position="130"/>
        <end position="140"/>
    </location>
</feature>
<dbReference type="Gene3D" id="2.60.60.20">
    <property type="entry name" value="PLAT/LH2 domain"/>
    <property type="match status" value="1"/>
</dbReference>
<dbReference type="InterPro" id="IPR000742">
    <property type="entry name" value="EGF"/>
</dbReference>
<dbReference type="SUPFAM" id="SSF49723">
    <property type="entry name" value="Lipase/lipooxygenase domain (PLAT/LH2 domain)"/>
    <property type="match status" value="1"/>
</dbReference>
<dbReference type="AlphaFoldDB" id="A0A9D4J7F9"/>
<dbReference type="Gene3D" id="2.10.25.10">
    <property type="entry name" value="Laminin"/>
    <property type="match status" value="1"/>
</dbReference>
<dbReference type="EMBL" id="JAIWYP010000007">
    <property type="protein sequence ID" value="KAH3798949.1"/>
    <property type="molecule type" value="Genomic_DNA"/>
</dbReference>
<sequence>MIGEYIDYYPGDEADDRNEKEAEIECVDGEFTMHNLTCETDGCPLPQSLEQGLTLYDSKGNRFSTSANPDAIPHGRALIFNCTPSGNQYNEPNGRTFACHKGSWIGKPLPGEEWSFNNNGSFPKCRPAVCKHACQNGGWCKATDTCECPERFKGAYCEISAGCAKPEGNLVNLEKQFYDDGETIRITDLTCDRGYLPSSGDTTCKNGNWSDTISCVPAIVYKIRVVTADVRGAGTDGNVTIRLKGTAGNTGLIGLPGRFKQKNIDDIAKLLPDVGTIITITIGVTRLNMLFDVWIPSHVIVHDTRRNHFYLFQHDGTDLDNRSITLGLNGCVTTYTIQRGFLRFRGQNFTHKFGIFTVSECMMFCLQYNCVQAEYIAPNKSCSIARFTQTVYEWRDDAIQVLTPHCVRM</sequence>
<accession>A0A9D4J7F9</accession>
<evidence type="ECO:0000259" key="2">
    <source>
        <dbReference type="PROSITE" id="PS50026"/>
    </source>
</evidence>
<keyword evidence="1" id="KW-1015">Disulfide bond</keyword>
<dbReference type="InterPro" id="IPR036392">
    <property type="entry name" value="PLAT/LH2_dom_sf"/>
</dbReference>
<protein>
    <recommendedName>
        <fullName evidence="2">EGF-like domain-containing protein</fullName>
    </recommendedName>
</protein>
<dbReference type="PROSITE" id="PS00022">
    <property type="entry name" value="EGF_1"/>
    <property type="match status" value="1"/>
</dbReference>
<comment type="caution">
    <text evidence="3">The sequence shown here is derived from an EMBL/GenBank/DDBJ whole genome shotgun (WGS) entry which is preliminary data.</text>
</comment>
<reference evidence="3" key="1">
    <citation type="journal article" date="2019" name="bioRxiv">
        <title>The Genome of the Zebra Mussel, Dreissena polymorpha: A Resource for Invasive Species Research.</title>
        <authorList>
            <person name="McCartney M.A."/>
            <person name="Auch B."/>
            <person name="Kono T."/>
            <person name="Mallez S."/>
            <person name="Zhang Y."/>
            <person name="Obille A."/>
            <person name="Becker A."/>
            <person name="Abrahante J.E."/>
            <person name="Garbe J."/>
            <person name="Badalamenti J.P."/>
            <person name="Herman A."/>
            <person name="Mangelson H."/>
            <person name="Liachko I."/>
            <person name="Sullivan S."/>
            <person name="Sone E.D."/>
            <person name="Koren S."/>
            <person name="Silverstein K.A.T."/>
            <person name="Beckman K.B."/>
            <person name="Gohl D.M."/>
        </authorList>
    </citation>
    <scope>NUCLEOTIDE SEQUENCE</scope>
    <source>
        <strain evidence="3">Duluth1</strain>
        <tissue evidence="3">Whole animal</tissue>
    </source>
</reference>
<evidence type="ECO:0000256" key="1">
    <source>
        <dbReference type="PROSITE-ProRule" id="PRU00076"/>
    </source>
</evidence>
<evidence type="ECO:0000313" key="4">
    <source>
        <dbReference type="Proteomes" id="UP000828390"/>
    </source>
</evidence>